<protein>
    <submittedName>
        <fullName evidence="1">Uncharacterized protein</fullName>
    </submittedName>
</protein>
<evidence type="ECO:0000313" key="1">
    <source>
        <dbReference type="EMBL" id="ETL48381.1"/>
    </source>
</evidence>
<dbReference type="Proteomes" id="UP000053864">
    <property type="component" value="Unassembled WGS sequence"/>
</dbReference>
<evidence type="ECO:0000313" key="2">
    <source>
        <dbReference type="Proteomes" id="UP000053864"/>
    </source>
</evidence>
<gene>
    <name evidence="1" type="ORF">L916_02017</name>
</gene>
<proteinExistence type="predicted"/>
<dbReference type="EMBL" id="KI670927">
    <property type="protein sequence ID" value="ETL48381.1"/>
    <property type="molecule type" value="Genomic_DNA"/>
</dbReference>
<organism evidence="1 2">
    <name type="scientific">Phytophthora nicotianae</name>
    <name type="common">Potato buckeye rot agent</name>
    <name type="synonym">Phytophthora parasitica</name>
    <dbReference type="NCBI Taxonomy" id="4792"/>
    <lineage>
        <taxon>Eukaryota</taxon>
        <taxon>Sar</taxon>
        <taxon>Stramenopiles</taxon>
        <taxon>Oomycota</taxon>
        <taxon>Peronosporomycetes</taxon>
        <taxon>Peronosporales</taxon>
        <taxon>Peronosporaceae</taxon>
        <taxon>Phytophthora</taxon>
    </lineage>
</organism>
<sequence length="32" mass="3683">MSRCMFALDSLRKLGNIQYGHCGIVLYVYYAP</sequence>
<accession>W2JPQ5</accession>
<dbReference type="AlphaFoldDB" id="W2JPQ5"/>
<reference evidence="1 2" key="1">
    <citation type="submission" date="2013-11" db="EMBL/GenBank/DDBJ databases">
        <title>The Genome Sequence of Phytophthora parasitica CJ05E6.</title>
        <authorList>
            <consortium name="The Broad Institute Genomics Platform"/>
            <person name="Russ C."/>
            <person name="Tyler B."/>
            <person name="Panabieres F."/>
            <person name="Shan W."/>
            <person name="Tripathy S."/>
            <person name="Grunwald N."/>
            <person name="Machado M."/>
            <person name="Johnson C.S."/>
            <person name="Arredondo F."/>
            <person name="Hong C."/>
            <person name="Coffey M."/>
            <person name="Young S.K."/>
            <person name="Zeng Q."/>
            <person name="Gargeya S."/>
            <person name="Fitzgerald M."/>
            <person name="Abouelleil A."/>
            <person name="Alvarado L."/>
            <person name="Chapman S.B."/>
            <person name="Gainer-Dewar J."/>
            <person name="Goldberg J."/>
            <person name="Griggs A."/>
            <person name="Gujja S."/>
            <person name="Hansen M."/>
            <person name="Howarth C."/>
            <person name="Imamovic A."/>
            <person name="Ireland A."/>
            <person name="Larimer J."/>
            <person name="McCowan C."/>
            <person name="Murphy C."/>
            <person name="Pearson M."/>
            <person name="Poon T.W."/>
            <person name="Priest M."/>
            <person name="Roberts A."/>
            <person name="Saif S."/>
            <person name="Shea T."/>
            <person name="Sykes S."/>
            <person name="Wortman J."/>
            <person name="Nusbaum C."/>
            <person name="Birren B."/>
        </authorList>
    </citation>
    <scope>NUCLEOTIDE SEQUENCE [LARGE SCALE GENOMIC DNA]</scope>
    <source>
        <strain evidence="1 2">CJ05E6</strain>
    </source>
</reference>
<name>W2JPQ5_PHYNI</name>